<organism evidence="9 10">
    <name type="scientific">Gossypium raimondii</name>
    <name type="common">Peruvian cotton</name>
    <name type="synonym">Gossypium klotzschianum subsp. raimondii</name>
    <dbReference type="NCBI Taxonomy" id="29730"/>
    <lineage>
        <taxon>Eukaryota</taxon>
        <taxon>Viridiplantae</taxon>
        <taxon>Streptophyta</taxon>
        <taxon>Embryophyta</taxon>
        <taxon>Tracheophyta</taxon>
        <taxon>Spermatophyta</taxon>
        <taxon>Magnoliopsida</taxon>
        <taxon>eudicotyledons</taxon>
        <taxon>Gunneridae</taxon>
        <taxon>Pentapetalae</taxon>
        <taxon>rosids</taxon>
        <taxon>malvids</taxon>
        <taxon>Malvales</taxon>
        <taxon>Malvaceae</taxon>
        <taxon>Malvoideae</taxon>
        <taxon>Gossypium</taxon>
    </lineage>
</organism>
<accession>A0A7J8NZX4</accession>
<proteinExistence type="inferred from homology"/>
<evidence type="ECO:0000313" key="10">
    <source>
        <dbReference type="Proteomes" id="UP000593578"/>
    </source>
</evidence>
<feature type="non-terminal residue" evidence="9">
    <location>
        <position position="192"/>
    </location>
</feature>
<dbReference type="InterPro" id="IPR035952">
    <property type="entry name" value="Rhomboid-like_sf"/>
</dbReference>
<sequence>MDSKIEIKVTNPKNGDKVVHSVRPGHATSPSPSSQPSQSSDGRRRRQGQGYGHGEGEGQRNRGREGQHAGRLIDFMPFKKWVPWMIPGFVLVNIFLFMITMYINNCPKNSKKCVGSFLGRFSFQPFKENPLLGPSSSTLEKMGALEVSKVVKSRQAWRMISCIWLHAGVFHILANMLSLLFIGIRLEQEFGF</sequence>
<evidence type="ECO:0000256" key="7">
    <source>
        <dbReference type="SAM" id="MobiDB-lite"/>
    </source>
</evidence>
<comment type="function">
    <text evidence="6">Serine protease involved in intramembrane proteolysis.</text>
</comment>
<dbReference type="SUPFAM" id="SSF144091">
    <property type="entry name" value="Rhomboid-like"/>
    <property type="match status" value="1"/>
</dbReference>
<dbReference type="Pfam" id="PF01694">
    <property type="entry name" value="Rhomboid"/>
    <property type="match status" value="1"/>
</dbReference>
<evidence type="ECO:0000256" key="1">
    <source>
        <dbReference type="ARBA" id="ARBA00004141"/>
    </source>
</evidence>
<dbReference type="PANTHER" id="PTHR22936:SF77">
    <property type="entry name" value="RHOMBOID-LIKE PROTEIN 1"/>
    <property type="match status" value="1"/>
</dbReference>
<dbReference type="GO" id="GO:0016020">
    <property type="term" value="C:membrane"/>
    <property type="evidence" value="ECO:0007669"/>
    <property type="project" value="UniProtKB-SubCell"/>
</dbReference>
<keyword evidence="6" id="KW-0720">Serine protease</keyword>
<dbReference type="Gene3D" id="1.20.1540.10">
    <property type="entry name" value="Rhomboid-like"/>
    <property type="match status" value="1"/>
</dbReference>
<dbReference type="EMBL" id="JABEZZ010000003">
    <property type="protein sequence ID" value="MBA0582571.1"/>
    <property type="molecule type" value="Genomic_DNA"/>
</dbReference>
<keyword evidence="5 6" id="KW-0472">Membrane</keyword>
<reference evidence="9 10" key="1">
    <citation type="journal article" date="2019" name="Genome Biol. Evol.">
        <title>Insights into the evolution of the New World diploid cottons (Gossypium, subgenus Houzingenia) based on genome sequencing.</title>
        <authorList>
            <person name="Grover C.E."/>
            <person name="Arick M.A. 2nd"/>
            <person name="Thrash A."/>
            <person name="Conover J.L."/>
            <person name="Sanders W.S."/>
            <person name="Peterson D.G."/>
            <person name="Frelichowski J.E."/>
            <person name="Scheffler J.A."/>
            <person name="Scheffler B.E."/>
            <person name="Wendel J.F."/>
        </authorList>
    </citation>
    <scope>NUCLEOTIDE SEQUENCE [LARGE SCALE GENOMIC DNA]</scope>
    <source>
        <strain evidence="9">8</strain>
        <tissue evidence="9">Leaf</tissue>
    </source>
</reference>
<comment type="caution">
    <text evidence="9">The sequence shown here is derived from an EMBL/GenBank/DDBJ whole genome shotgun (WGS) entry which is preliminary data.</text>
</comment>
<evidence type="ECO:0000256" key="4">
    <source>
        <dbReference type="ARBA" id="ARBA00022989"/>
    </source>
</evidence>
<feature type="compositionally biased region" description="Basic and acidic residues" evidence="7">
    <location>
        <begin position="54"/>
        <end position="67"/>
    </location>
</feature>
<protein>
    <recommendedName>
        <fullName evidence="6">RHOMBOID-like protein</fullName>
        <ecNumber evidence="6">3.4.21.105</ecNumber>
    </recommendedName>
</protein>
<dbReference type="InterPro" id="IPR002610">
    <property type="entry name" value="Peptidase_S54_rhomboid-like"/>
</dbReference>
<dbReference type="EC" id="3.4.21.105" evidence="6"/>
<keyword evidence="4 6" id="KW-1133">Transmembrane helix</keyword>
<comment type="subcellular location">
    <subcellularLocation>
        <location evidence="1 6">Membrane</location>
        <topology evidence="1 6">Multi-pass membrane protein</topology>
    </subcellularLocation>
</comment>
<comment type="similarity">
    <text evidence="2 6">Belongs to the peptidase S54 family.</text>
</comment>
<dbReference type="Proteomes" id="UP000593578">
    <property type="component" value="Unassembled WGS sequence"/>
</dbReference>
<name>A0A7J8NZX4_GOSRA</name>
<feature type="region of interest" description="Disordered" evidence="7">
    <location>
        <begin position="1"/>
        <end position="67"/>
    </location>
</feature>
<keyword evidence="6" id="KW-0378">Hydrolase</keyword>
<dbReference type="GO" id="GO:0004252">
    <property type="term" value="F:serine-type endopeptidase activity"/>
    <property type="evidence" value="ECO:0007669"/>
    <property type="project" value="InterPro"/>
</dbReference>
<feature type="domain" description="Peptidase S54 rhomboid" evidence="8">
    <location>
        <begin position="154"/>
        <end position="191"/>
    </location>
</feature>
<evidence type="ECO:0000256" key="5">
    <source>
        <dbReference type="ARBA" id="ARBA00023136"/>
    </source>
</evidence>
<evidence type="ECO:0000256" key="6">
    <source>
        <dbReference type="RuleBase" id="RU362115"/>
    </source>
</evidence>
<evidence type="ECO:0000313" key="9">
    <source>
        <dbReference type="EMBL" id="MBA0582571.1"/>
    </source>
</evidence>
<gene>
    <name evidence="9" type="ORF">Gorai_024711</name>
</gene>
<evidence type="ECO:0000259" key="8">
    <source>
        <dbReference type="Pfam" id="PF01694"/>
    </source>
</evidence>
<comment type="caution">
    <text evidence="6">Lacks conserved residue(s) required for the propagation of feature annotation.</text>
</comment>
<feature type="transmembrane region" description="Helical" evidence="6">
    <location>
        <begin position="81"/>
        <end position="103"/>
    </location>
</feature>
<feature type="transmembrane region" description="Helical" evidence="6">
    <location>
        <begin position="162"/>
        <end position="184"/>
    </location>
</feature>
<dbReference type="AlphaFoldDB" id="A0A7J8NZX4"/>
<feature type="compositionally biased region" description="Low complexity" evidence="7">
    <location>
        <begin position="29"/>
        <end position="40"/>
    </location>
</feature>
<dbReference type="GO" id="GO:0006508">
    <property type="term" value="P:proteolysis"/>
    <property type="evidence" value="ECO:0007669"/>
    <property type="project" value="UniProtKB-KW"/>
</dbReference>
<comment type="catalytic activity">
    <reaction evidence="6">
        <text>Cleaves type-1 transmembrane domains using a catalytic dyad composed of serine and histidine that are contributed by different transmembrane domains.</text>
        <dbReference type="EC" id="3.4.21.105"/>
    </reaction>
</comment>
<evidence type="ECO:0000256" key="2">
    <source>
        <dbReference type="ARBA" id="ARBA00009045"/>
    </source>
</evidence>
<keyword evidence="6" id="KW-0645">Protease</keyword>
<dbReference type="InterPro" id="IPR022764">
    <property type="entry name" value="Peptidase_S54_rhomboid_dom"/>
</dbReference>
<keyword evidence="3 6" id="KW-0812">Transmembrane</keyword>
<dbReference type="PANTHER" id="PTHR22936">
    <property type="entry name" value="RHOMBOID-RELATED"/>
    <property type="match status" value="1"/>
</dbReference>
<evidence type="ECO:0000256" key="3">
    <source>
        <dbReference type="ARBA" id="ARBA00022692"/>
    </source>
</evidence>